<gene>
    <name evidence="4" type="primary">MED20</name>
    <name evidence="5" type="ORF">BCR43DRAFT_486268</name>
</gene>
<dbReference type="GO" id="GO:0006357">
    <property type="term" value="P:regulation of transcription by RNA polymerase II"/>
    <property type="evidence" value="ECO:0007669"/>
    <property type="project" value="InterPro"/>
</dbReference>
<dbReference type="EMBL" id="MCGN01000002">
    <property type="protein sequence ID" value="ORZ01043.1"/>
    <property type="molecule type" value="Genomic_DNA"/>
</dbReference>
<evidence type="ECO:0000313" key="5">
    <source>
        <dbReference type="EMBL" id="ORZ01043.1"/>
    </source>
</evidence>
<dbReference type="Proteomes" id="UP000242180">
    <property type="component" value="Unassembled WGS sequence"/>
</dbReference>
<dbReference type="InParanoid" id="A0A1X2HNQ9"/>
<evidence type="ECO:0000256" key="4">
    <source>
        <dbReference type="RuleBase" id="RU364152"/>
    </source>
</evidence>
<reference evidence="5 6" key="1">
    <citation type="submission" date="2016-07" db="EMBL/GenBank/DDBJ databases">
        <title>Pervasive Adenine N6-methylation of Active Genes in Fungi.</title>
        <authorList>
            <consortium name="DOE Joint Genome Institute"/>
            <person name="Mondo S.J."/>
            <person name="Dannebaum R.O."/>
            <person name="Kuo R.C."/>
            <person name="Labutti K."/>
            <person name="Haridas S."/>
            <person name="Kuo A."/>
            <person name="Salamov A."/>
            <person name="Ahrendt S.R."/>
            <person name="Lipzen A."/>
            <person name="Sullivan W."/>
            <person name="Andreopoulos W.B."/>
            <person name="Clum A."/>
            <person name="Lindquist E."/>
            <person name="Daum C."/>
            <person name="Ramamoorthy G.K."/>
            <person name="Gryganskyi A."/>
            <person name="Culley D."/>
            <person name="Magnuson J.K."/>
            <person name="James T.Y."/>
            <person name="O'Malley M.A."/>
            <person name="Stajich J.E."/>
            <person name="Spatafora J.W."/>
            <person name="Visel A."/>
            <person name="Grigoriev I.V."/>
        </authorList>
    </citation>
    <scope>NUCLEOTIDE SEQUENCE [LARGE SCALE GENOMIC DNA]</scope>
    <source>
        <strain evidence="5 6">NRRL 2496</strain>
    </source>
</reference>
<evidence type="ECO:0000256" key="2">
    <source>
        <dbReference type="ARBA" id="ARBA00010743"/>
    </source>
</evidence>
<comment type="subcellular location">
    <subcellularLocation>
        <location evidence="1 4">Nucleus</location>
    </subcellularLocation>
</comment>
<dbReference type="GO" id="GO:0016592">
    <property type="term" value="C:mediator complex"/>
    <property type="evidence" value="ECO:0007669"/>
    <property type="project" value="InterPro"/>
</dbReference>
<comment type="subunit">
    <text evidence="4">Component of the Mediator complex.</text>
</comment>
<evidence type="ECO:0000256" key="1">
    <source>
        <dbReference type="ARBA" id="ARBA00004123"/>
    </source>
</evidence>
<name>A0A1X2HNQ9_SYNRA</name>
<comment type="caution">
    <text evidence="5">The sequence shown here is derived from an EMBL/GenBank/DDBJ whole genome shotgun (WGS) entry which is preliminary data.</text>
</comment>
<dbReference type="STRING" id="13706.A0A1X2HNQ9"/>
<dbReference type="AlphaFoldDB" id="A0A1X2HNQ9"/>
<keyword evidence="4" id="KW-0805">Transcription regulation</keyword>
<keyword evidence="4" id="KW-0010">Activator</keyword>
<organism evidence="5 6">
    <name type="scientific">Syncephalastrum racemosum</name>
    <name type="common">Filamentous fungus</name>
    <dbReference type="NCBI Taxonomy" id="13706"/>
    <lineage>
        <taxon>Eukaryota</taxon>
        <taxon>Fungi</taxon>
        <taxon>Fungi incertae sedis</taxon>
        <taxon>Mucoromycota</taxon>
        <taxon>Mucoromycotina</taxon>
        <taxon>Mucoromycetes</taxon>
        <taxon>Mucorales</taxon>
        <taxon>Syncephalastraceae</taxon>
        <taxon>Syncephalastrum</taxon>
    </lineage>
</organism>
<comment type="similarity">
    <text evidence="2 4">Belongs to the Mediator complex subunit 20 family.</text>
</comment>
<dbReference type="OrthoDB" id="1854899at2759"/>
<dbReference type="PANTHER" id="PTHR12465">
    <property type="entry name" value="UBIQUITIN SPECIFIC PROTEASE HOMOLOG 49"/>
    <property type="match status" value="1"/>
</dbReference>
<evidence type="ECO:0000313" key="6">
    <source>
        <dbReference type="Proteomes" id="UP000242180"/>
    </source>
</evidence>
<comment type="function">
    <text evidence="4">Component of the Mediator complex, a coactivator involved in the regulated transcription of nearly all RNA polymerase II-dependent genes. Mediator functions as a bridge to convey information from gene-specific regulatory proteins to the basal RNA polymerase II transcription machinery. Mediator is recruited to promoters by direct interactions with regulatory proteins and serves as a scaffold for the assembly of a functional preinitiation complex with RNA polymerase II and the general transcription factors.</text>
</comment>
<dbReference type="PANTHER" id="PTHR12465:SF0">
    <property type="entry name" value="MEDIATOR OF RNA POLYMERASE II TRANSCRIPTION SUBUNIT 20"/>
    <property type="match status" value="1"/>
</dbReference>
<dbReference type="Gene3D" id="3.30.310.180">
    <property type="match status" value="1"/>
</dbReference>
<dbReference type="InterPro" id="IPR013921">
    <property type="entry name" value="Mediator_Med20"/>
</dbReference>
<dbReference type="GO" id="GO:0003713">
    <property type="term" value="F:transcription coactivator activity"/>
    <property type="evidence" value="ECO:0007669"/>
    <property type="project" value="TreeGrafter"/>
</dbReference>
<keyword evidence="6" id="KW-1185">Reference proteome</keyword>
<dbReference type="FunCoup" id="A0A1X2HNQ9">
    <property type="interactions" value="11"/>
</dbReference>
<proteinExistence type="inferred from homology"/>
<accession>A0A1X2HNQ9</accession>
<sequence>MPVTCLVRWKNATGMRDFTLIAEHVTKSLHGKNMGQWGLSFKVYRDVNPALARQQQQQQMAPKDSKLMYQVSLAQQPGRVYCMVDGSVVVEAEKEIEVILSRLKNLWQLRQNVYIEGVTYEIGDFTLRVANILLGSTYKGLLLEATYHPCSTPNVSSDLIREFVKSIVPKTAELSAEYEYNYETVGLSNNDFTTAHTGYQYMMLFRNDGLL</sequence>
<keyword evidence="4" id="KW-0804">Transcription</keyword>
<keyword evidence="3 4" id="KW-0539">Nucleus</keyword>
<evidence type="ECO:0000256" key="3">
    <source>
        <dbReference type="ARBA" id="ARBA00023242"/>
    </source>
</evidence>
<protein>
    <recommendedName>
        <fullName evidence="4">Mediator of RNA polymerase II transcription subunit 20</fullName>
    </recommendedName>
    <alternativeName>
        <fullName evidence="4">Mediator complex subunit 20</fullName>
    </alternativeName>
</protein>
<dbReference type="OMA" id="FFVDCET"/>
<dbReference type="Pfam" id="PF08612">
    <property type="entry name" value="Med20"/>
    <property type="match status" value="1"/>
</dbReference>